<dbReference type="PANTHER" id="PTHR43283:SF18">
    <property type="match status" value="1"/>
</dbReference>
<reference evidence="3 4" key="1">
    <citation type="submission" date="2016-01" db="EMBL/GenBank/DDBJ databases">
        <authorList>
            <person name="Oliw E.H."/>
        </authorList>
    </citation>
    <scope>NUCLEOTIDE SEQUENCE [LARGE SCALE GENOMIC DNA]</scope>
    <source>
        <strain evidence="3 4">DY10</strain>
    </source>
</reference>
<dbReference type="InterPro" id="IPR012338">
    <property type="entry name" value="Beta-lactam/transpept-like"/>
</dbReference>
<sequence length="393" mass="44959">MLFLLRCSLLIALFSHTLRAQTLHRLDGSRLSADSLDHRIKHLMQVANVSGVAISVFNRNKPVFSQTYGLADVPRSVSLTPESVMYAASFAKTVFAYIAMQLVQEGKLNLDQPLITYLNKPLPDYKIDGWNRGYQHLREDRRYEKITARMCLSHTTGFPNWRWFEPDKKLKIKFEPGTRYSYSGEGLYLLQFVLEQITGKGLETLAQERVFTPFGMKNTSFVWQKQFENAVCFGHNDAGKPYELMRWKESSAGGSMSTTLADFTAFYTALLRHTGLQTTTFREMIRPQIRIRSRRQFGPMAWVDSTDNDAIALSYGLGVGVLQTPYGPAFFKEGHDEGWGHYSIAFPDKKIAIVIMTNNDNGERIFKELLAYSIGDTFTPWQWEAYIPYDAKL</sequence>
<dbReference type="PANTHER" id="PTHR43283">
    <property type="entry name" value="BETA-LACTAMASE-RELATED"/>
    <property type="match status" value="1"/>
</dbReference>
<keyword evidence="1" id="KW-0732">Signal</keyword>
<gene>
    <name evidence="3" type="ORF">AWR27_19665</name>
</gene>
<protein>
    <submittedName>
        <fullName evidence="3">Serine hydrolase</fullName>
    </submittedName>
</protein>
<dbReference type="InterPro" id="IPR001466">
    <property type="entry name" value="Beta-lactam-related"/>
</dbReference>
<dbReference type="Proteomes" id="UP000187941">
    <property type="component" value="Chromosome"/>
</dbReference>
<dbReference type="Gene3D" id="3.40.710.10">
    <property type="entry name" value="DD-peptidase/beta-lactamase superfamily"/>
    <property type="match status" value="1"/>
</dbReference>
<dbReference type="RefSeq" id="WP_077132802.1">
    <property type="nucleotide sequence ID" value="NZ_CP014263.1"/>
</dbReference>
<feature type="chain" id="PRO_5012275563" evidence="1">
    <location>
        <begin position="21"/>
        <end position="393"/>
    </location>
</feature>
<dbReference type="GO" id="GO:0016787">
    <property type="term" value="F:hydrolase activity"/>
    <property type="evidence" value="ECO:0007669"/>
    <property type="project" value="UniProtKB-KW"/>
</dbReference>
<evidence type="ECO:0000313" key="4">
    <source>
        <dbReference type="Proteomes" id="UP000187941"/>
    </source>
</evidence>
<feature type="signal peptide" evidence="1">
    <location>
        <begin position="1"/>
        <end position="20"/>
    </location>
</feature>
<dbReference type="OrthoDB" id="1357763at2"/>
<dbReference type="STRING" id="1178516.AWR27_19665"/>
<dbReference type="Pfam" id="PF00144">
    <property type="entry name" value="Beta-lactamase"/>
    <property type="match status" value="1"/>
</dbReference>
<dbReference type="KEGG" id="smon:AWR27_19665"/>
<dbReference type="SUPFAM" id="SSF56601">
    <property type="entry name" value="beta-lactamase/transpeptidase-like"/>
    <property type="match status" value="1"/>
</dbReference>
<keyword evidence="3" id="KW-0378">Hydrolase</keyword>
<name>A0A1P9X130_9BACT</name>
<dbReference type="InterPro" id="IPR050789">
    <property type="entry name" value="Diverse_Enzym_Activities"/>
</dbReference>
<organism evidence="3 4">
    <name type="scientific">Spirosoma montaniterrae</name>
    <dbReference type="NCBI Taxonomy" id="1178516"/>
    <lineage>
        <taxon>Bacteria</taxon>
        <taxon>Pseudomonadati</taxon>
        <taxon>Bacteroidota</taxon>
        <taxon>Cytophagia</taxon>
        <taxon>Cytophagales</taxon>
        <taxon>Cytophagaceae</taxon>
        <taxon>Spirosoma</taxon>
    </lineage>
</organism>
<keyword evidence="4" id="KW-1185">Reference proteome</keyword>
<evidence type="ECO:0000256" key="1">
    <source>
        <dbReference type="SAM" id="SignalP"/>
    </source>
</evidence>
<feature type="domain" description="Beta-lactamase-related" evidence="2">
    <location>
        <begin position="36"/>
        <end position="364"/>
    </location>
</feature>
<dbReference type="AlphaFoldDB" id="A0A1P9X130"/>
<evidence type="ECO:0000313" key="3">
    <source>
        <dbReference type="EMBL" id="AQG81341.1"/>
    </source>
</evidence>
<accession>A0A1P9X130</accession>
<dbReference type="EMBL" id="CP014263">
    <property type="protein sequence ID" value="AQG81341.1"/>
    <property type="molecule type" value="Genomic_DNA"/>
</dbReference>
<evidence type="ECO:0000259" key="2">
    <source>
        <dbReference type="Pfam" id="PF00144"/>
    </source>
</evidence>
<proteinExistence type="predicted"/>